<keyword evidence="7 11" id="KW-0297">G-protein coupled receptor</keyword>
<evidence type="ECO:0000256" key="6">
    <source>
        <dbReference type="ARBA" id="ARBA00022989"/>
    </source>
</evidence>
<dbReference type="InterPro" id="IPR050516">
    <property type="entry name" value="Olfactory_GPCR"/>
</dbReference>
<feature type="domain" description="G-protein coupled receptors family 1 profile" evidence="13">
    <location>
        <begin position="39"/>
        <end position="288"/>
    </location>
</feature>
<dbReference type="RefSeq" id="XP_033793498.1">
    <property type="nucleotide sequence ID" value="XM_033937607.1"/>
</dbReference>
<evidence type="ECO:0000256" key="11">
    <source>
        <dbReference type="RuleBase" id="RU000688"/>
    </source>
</evidence>
<dbReference type="GeneID" id="117357235"/>
<evidence type="ECO:0000256" key="9">
    <source>
        <dbReference type="ARBA" id="ARBA00023170"/>
    </source>
</evidence>
<reference evidence="15" key="1">
    <citation type="submission" date="2025-08" db="UniProtKB">
        <authorList>
            <consortium name="RefSeq"/>
        </authorList>
    </citation>
    <scope>IDENTIFICATION</scope>
</reference>
<dbReference type="GO" id="GO:0004930">
    <property type="term" value="F:G protein-coupled receptor activity"/>
    <property type="evidence" value="ECO:0007669"/>
    <property type="project" value="UniProtKB-KW"/>
</dbReference>
<keyword evidence="8 12" id="KW-0472">Membrane</keyword>
<keyword evidence="14" id="KW-1185">Reference proteome</keyword>
<evidence type="ECO:0000256" key="1">
    <source>
        <dbReference type="ARBA" id="ARBA00004651"/>
    </source>
</evidence>
<dbReference type="GO" id="GO:0005886">
    <property type="term" value="C:plasma membrane"/>
    <property type="evidence" value="ECO:0007669"/>
    <property type="project" value="UniProtKB-SubCell"/>
</dbReference>
<comment type="similarity">
    <text evidence="11">Belongs to the G-protein coupled receptor 1 family.</text>
</comment>
<evidence type="ECO:0000313" key="15">
    <source>
        <dbReference type="RefSeq" id="XP_033793498.1"/>
    </source>
</evidence>
<dbReference type="FunFam" id="1.20.1070.10:FF:000001">
    <property type="entry name" value="Olfactory receptor"/>
    <property type="match status" value="1"/>
</dbReference>
<dbReference type="InterPro" id="IPR017452">
    <property type="entry name" value="GPCR_Rhodpsn_7TM"/>
</dbReference>
<dbReference type="PRINTS" id="PR00237">
    <property type="entry name" value="GPCRRHODOPSN"/>
</dbReference>
<evidence type="ECO:0000259" key="13">
    <source>
        <dbReference type="PROSITE" id="PS50262"/>
    </source>
</evidence>
<keyword evidence="6 12" id="KW-1133">Transmembrane helix</keyword>
<feature type="transmembrane region" description="Helical" evidence="12">
    <location>
        <begin position="60"/>
        <end position="79"/>
    </location>
</feature>
<sequence>MGNYSTVTEFVFLGISDRAEEQPFFFSLFLIMYLISLLGNTLMIALIITDHHLHTPMYFFLSNLSLVDMSFTSVTVPKMLISLLSERKTISFFKCMTQLYFFITLGVTEGFLLAVMAYDRYVAICNPLRYTLVMSRRICSCLVAGSWIITSFHALLHTMMISGLSFCGPNTIHHFFCDILPLLKLSCSDTSSYELVIFTEASVIGLGPFLCILISYVYIITAILKVRSADGRRKAFSTCSSHLTIVTLFYGTIIFMYFRPSSAYFLDRDMLVTVMYTVLTPMLNPFIYSLRNKEVKEALKRAMVTRIWLQKMRKLY</sequence>
<dbReference type="FunCoup" id="A0A6P8R0K9">
    <property type="interactions" value="287"/>
</dbReference>
<dbReference type="PANTHER" id="PTHR26452">
    <property type="entry name" value="OLFACTORY RECEPTOR"/>
    <property type="match status" value="1"/>
</dbReference>
<protein>
    <recommendedName>
        <fullName evidence="12">Olfactory receptor</fullName>
    </recommendedName>
</protein>
<evidence type="ECO:0000256" key="2">
    <source>
        <dbReference type="ARBA" id="ARBA00022475"/>
    </source>
</evidence>
<evidence type="ECO:0000256" key="7">
    <source>
        <dbReference type="ARBA" id="ARBA00023040"/>
    </source>
</evidence>
<feature type="transmembrane region" description="Helical" evidence="12">
    <location>
        <begin position="24"/>
        <end position="48"/>
    </location>
</feature>
<dbReference type="Pfam" id="PF13853">
    <property type="entry name" value="7tm_4"/>
    <property type="match status" value="1"/>
</dbReference>
<dbReference type="InParanoid" id="A0A6P8R0K9"/>
<dbReference type="KEGG" id="gsh:117357235"/>
<accession>A0A6P8R0K9</accession>
<evidence type="ECO:0000256" key="8">
    <source>
        <dbReference type="ARBA" id="ARBA00023136"/>
    </source>
</evidence>
<dbReference type="InterPro" id="IPR000725">
    <property type="entry name" value="Olfact_rcpt"/>
</dbReference>
<dbReference type="PRINTS" id="PR00245">
    <property type="entry name" value="OLFACTORYR"/>
</dbReference>
<feature type="transmembrane region" description="Helical" evidence="12">
    <location>
        <begin position="99"/>
        <end position="118"/>
    </location>
</feature>
<keyword evidence="5 12" id="KW-0552">Olfaction</keyword>
<comment type="subcellular location">
    <subcellularLocation>
        <location evidence="1 12">Cell membrane</location>
        <topology evidence="1 12">Multi-pass membrane protein</topology>
    </subcellularLocation>
</comment>
<dbReference type="GO" id="GO:0004984">
    <property type="term" value="F:olfactory receptor activity"/>
    <property type="evidence" value="ECO:0007669"/>
    <property type="project" value="InterPro"/>
</dbReference>
<gene>
    <name evidence="15" type="primary">LOC117357235</name>
</gene>
<evidence type="ECO:0000256" key="5">
    <source>
        <dbReference type="ARBA" id="ARBA00022725"/>
    </source>
</evidence>
<evidence type="ECO:0000256" key="3">
    <source>
        <dbReference type="ARBA" id="ARBA00022606"/>
    </source>
</evidence>
<feature type="transmembrane region" description="Helical" evidence="12">
    <location>
        <begin position="270"/>
        <end position="290"/>
    </location>
</feature>
<dbReference type="CDD" id="cd15235">
    <property type="entry name" value="7tmA_OR1A-like"/>
    <property type="match status" value="1"/>
</dbReference>
<dbReference type="Gene3D" id="1.20.1070.10">
    <property type="entry name" value="Rhodopsin 7-helix transmembrane proteins"/>
    <property type="match status" value="1"/>
</dbReference>
<organism evidence="14 15">
    <name type="scientific">Geotrypetes seraphini</name>
    <name type="common">Gaboon caecilian</name>
    <name type="synonym">Caecilia seraphini</name>
    <dbReference type="NCBI Taxonomy" id="260995"/>
    <lineage>
        <taxon>Eukaryota</taxon>
        <taxon>Metazoa</taxon>
        <taxon>Chordata</taxon>
        <taxon>Craniata</taxon>
        <taxon>Vertebrata</taxon>
        <taxon>Euteleostomi</taxon>
        <taxon>Amphibia</taxon>
        <taxon>Gymnophiona</taxon>
        <taxon>Geotrypetes</taxon>
    </lineage>
</organism>
<dbReference type="PROSITE" id="PS00237">
    <property type="entry name" value="G_PROTEIN_RECEP_F1_1"/>
    <property type="match status" value="1"/>
</dbReference>
<keyword evidence="9 11" id="KW-0675">Receptor</keyword>
<evidence type="ECO:0000256" key="4">
    <source>
        <dbReference type="ARBA" id="ARBA00022692"/>
    </source>
</evidence>
<evidence type="ECO:0000256" key="10">
    <source>
        <dbReference type="ARBA" id="ARBA00023224"/>
    </source>
</evidence>
<proteinExistence type="inferred from homology"/>
<dbReference type="AlphaFoldDB" id="A0A6P8R0K9"/>
<keyword evidence="4 11" id="KW-0812">Transmembrane</keyword>
<name>A0A6P8R0K9_GEOSA</name>
<feature type="transmembrane region" description="Helical" evidence="12">
    <location>
        <begin position="138"/>
        <end position="156"/>
    </location>
</feature>
<evidence type="ECO:0000256" key="12">
    <source>
        <dbReference type="RuleBase" id="RU363047"/>
    </source>
</evidence>
<keyword evidence="10 11" id="KW-0807">Transducer</keyword>
<dbReference type="PROSITE" id="PS50262">
    <property type="entry name" value="G_PROTEIN_RECEP_F1_2"/>
    <property type="match status" value="1"/>
</dbReference>
<dbReference type="OrthoDB" id="9444602at2759"/>
<dbReference type="InterPro" id="IPR000276">
    <property type="entry name" value="GPCR_Rhodpsn"/>
</dbReference>
<keyword evidence="3 12" id="KW-0716">Sensory transduction</keyword>
<dbReference type="Proteomes" id="UP000515159">
    <property type="component" value="Chromosome 3"/>
</dbReference>
<dbReference type="SUPFAM" id="SSF81321">
    <property type="entry name" value="Family A G protein-coupled receptor-like"/>
    <property type="match status" value="1"/>
</dbReference>
<feature type="transmembrane region" description="Helical" evidence="12">
    <location>
        <begin position="201"/>
        <end position="224"/>
    </location>
</feature>
<keyword evidence="2 12" id="KW-1003">Cell membrane</keyword>
<evidence type="ECO:0000313" key="14">
    <source>
        <dbReference type="Proteomes" id="UP000515159"/>
    </source>
</evidence>
<feature type="transmembrane region" description="Helical" evidence="12">
    <location>
        <begin position="236"/>
        <end position="258"/>
    </location>
</feature>